<dbReference type="FunFam" id="3.10.310.10:FF:000003">
    <property type="entry name" value="Proline racemase"/>
    <property type="match status" value="1"/>
</dbReference>
<dbReference type="OrthoDB" id="181267at2"/>
<evidence type="ECO:0000256" key="1">
    <source>
        <dbReference type="ARBA" id="ARBA00007529"/>
    </source>
</evidence>
<dbReference type="AlphaFoldDB" id="A0A0J1D0A4"/>
<dbReference type="PIRSF" id="PIRSF029792">
    <property type="entry name" value="Pro_racemase"/>
    <property type="match status" value="1"/>
</dbReference>
<protein>
    <recommendedName>
        <fullName evidence="4">Proline racemase</fullName>
    </recommendedName>
</protein>
<evidence type="ECO:0008006" key="4">
    <source>
        <dbReference type="Google" id="ProtNLM"/>
    </source>
</evidence>
<dbReference type="PANTHER" id="PTHR33442">
    <property type="entry name" value="TRANS-3-HYDROXY-L-PROLINE DEHYDRATASE"/>
    <property type="match status" value="1"/>
</dbReference>
<dbReference type="SUPFAM" id="SSF54506">
    <property type="entry name" value="Diaminopimelate epimerase-like"/>
    <property type="match status" value="1"/>
</dbReference>
<evidence type="ECO:0000313" key="3">
    <source>
        <dbReference type="Proteomes" id="UP000035963"/>
    </source>
</evidence>
<comment type="similarity">
    <text evidence="1">Belongs to the proline racemase family.</text>
</comment>
<sequence>MPCLACAASLARPGPLVERRASVRENADEIRQALMFEPRGHADMYGGYLTSPVSPTADFGVIFLHNEGYSDHCGHGVIALATAAVELGWVQRQSPETRVGIDAPCGFIEAFVKWDGTHVNGVRFINVPSFIYQRDVTVETPTYGTVTGDIAFGGAFYFYTDGAPHGLAIRESSVETLKQFGAEVKLAANLAYPVLHPDIPEINHIYGTIIHGAPRSDESTQANCCIFADREVDRSPTGSGTAGRIAQLYLRGEIERGEVLVNESIIGSVFRARVLEEVQLGMYPAVIPEVEGSAYICGFANWVIDERDPLKYGFLVR</sequence>
<dbReference type="Pfam" id="PF05544">
    <property type="entry name" value="Pro_racemase"/>
    <property type="match status" value="1"/>
</dbReference>
<gene>
    <name evidence="2" type="ORF">EOS_10350</name>
</gene>
<comment type="caution">
    <text evidence="2">The sequence shown here is derived from an EMBL/GenBank/DDBJ whole genome shotgun (WGS) entry which is preliminary data.</text>
</comment>
<keyword evidence="3" id="KW-1185">Reference proteome</keyword>
<dbReference type="PATRIC" id="fig|908627.4.peg.2286"/>
<evidence type="ECO:0000313" key="2">
    <source>
        <dbReference type="EMBL" id="KLU26194.1"/>
    </source>
</evidence>
<dbReference type="Gene3D" id="3.10.310.10">
    <property type="entry name" value="Diaminopimelate Epimerase, Chain A, domain 1"/>
    <property type="match status" value="2"/>
</dbReference>
<reference evidence="2 3" key="1">
    <citation type="journal article" date="2015" name="Genome Announc.">
        <title>Draft Genome Sequence of Burkholderia sp. Strain PML1(12), an Ectomycorrhizosphere-Inhabiting Bacterium with Effective Mineral-Weathering Ability.</title>
        <authorList>
            <person name="Uroz S."/>
            <person name="Oger P."/>
        </authorList>
    </citation>
    <scope>NUCLEOTIDE SEQUENCE [LARGE SCALE GENOMIC DNA]</scope>
    <source>
        <strain evidence="3">PML1(12)</strain>
    </source>
</reference>
<dbReference type="SFLD" id="SFLDS00028">
    <property type="entry name" value="Proline_Racemase"/>
    <property type="match status" value="1"/>
</dbReference>
<proteinExistence type="inferred from homology"/>
<dbReference type="InterPro" id="IPR008794">
    <property type="entry name" value="Pro_racemase_fam"/>
</dbReference>
<dbReference type="NCBIfam" id="NF045511">
    <property type="entry name" value="TransHydProDhtase"/>
    <property type="match status" value="1"/>
</dbReference>
<organism evidence="2 3">
    <name type="scientific">Caballeronia mineralivorans PML1(12)</name>
    <dbReference type="NCBI Taxonomy" id="908627"/>
    <lineage>
        <taxon>Bacteria</taxon>
        <taxon>Pseudomonadati</taxon>
        <taxon>Pseudomonadota</taxon>
        <taxon>Betaproteobacteria</taxon>
        <taxon>Burkholderiales</taxon>
        <taxon>Burkholderiaceae</taxon>
        <taxon>Caballeronia</taxon>
    </lineage>
</organism>
<name>A0A0J1D0A4_9BURK</name>
<dbReference type="Proteomes" id="UP000035963">
    <property type="component" value="Unassembled WGS sequence"/>
</dbReference>
<dbReference type="InterPro" id="IPR053425">
    <property type="entry name" value="Hydroxyproline_Metab_Enz"/>
</dbReference>
<dbReference type="PANTHER" id="PTHR33442:SF1">
    <property type="entry name" value="TRANS-3-HYDROXY-L-PROLINE DEHYDRATASE"/>
    <property type="match status" value="1"/>
</dbReference>
<dbReference type="EMBL" id="AEJF01000075">
    <property type="protein sequence ID" value="KLU26194.1"/>
    <property type="molecule type" value="Genomic_DNA"/>
</dbReference>
<accession>A0A0J1D0A4</accession>